<proteinExistence type="predicted"/>
<dbReference type="AlphaFoldDB" id="A0A7S3V6L2"/>
<organism evidence="5">
    <name type="scientific">Chaetoceros debilis</name>
    <dbReference type="NCBI Taxonomy" id="122233"/>
    <lineage>
        <taxon>Eukaryota</taxon>
        <taxon>Sar</taxon>
        <taxon>Stramenopiles</taxon>
        <taxon>Ochrophyta</taxon>
        <taxon>Bacillariophyta</taxon>
        <taxon>Coscinodiscophyceae</taxon>
        <taxon>Chaetocerotophycidae</taxon>
        <taxon>Chaetocerotales</taxon>
        <taxon>Chaetocerotaceae</taxon>
        <taxon>Chaetoceros</taxon>
    </lineage>
</organism>
<sequence length="505" mass="57256">MDEFEVDYDKNVTGLYSSISNSEWDQALIEVKERPEEARTWVVRFHPNSDSIMWRFLPIHSACAKDPPEIVLNALVNAYRRGAQCFDDQGMLPLHYACGNQASLEVIRLLLLANPEGSSVADPHGMLPLHYLAQWGPSSIQALDVILFANRDAPFARDSEGSTPLELAQHGEYPERDEVVEVLQKIPEPPTELPIRSPVARREKKYETQKEEGNDAISRLRAAAAAQEKTREEYTSRDSQQNDNRDDESVLGALPRIAQAMSSSLDNDNSPFPTRSLNYANRSIEETPTLDSNTDAKKMVSELKLEVEKLRAEATLAEADAEKTINEERNKMQTALDEMKANLAKSVEEKQESASHLAEREEYGKLVESRLEDKENQLNAGMKKNETLRKDLDTVKKDISTYKSKTSTLDEHLNTLSKTMEGMMKEQEHIMKASIRHEEHMKKVAIVRQQKMQELIDQEVLFAKNSLEKQKQNELGSEEMINEAMEKQQKLMAAVASVLSESRQN</sequence>
<dbReference type="PANTHER" id="PTHR24153:SF8">
    <property type="entry name" value="FORKED, ISOFORM F"/>
    <property type="match status" value="1"/>
</dbReference>
<dbReference type="GO" id="GO:0051015">
    <property type="term" value="F:actin filament binding"/>
    <property type="evidence" value="ECO:0007669"/>
    <property type="project" value="TreeGrafter"/>
</dbReference>
<dbReference type="PANTHER" id="PTHR24153">
    <property type="entry name" value="ESPIN"/>
    <property type="match status" value="1"/>
</dbReference>
<feature type="region of interest" description="Disordered" evidence="4">
    <location>
        <begin position="184"/>
        <end position="248"/>
    </location>
</feature>
<dbReference type="Pfam" id="PF00023">
    <property type="entry name" value="Ank"/>
    <property type="match status" value="1"/>
</dbReference>
<evidence type="ECO:0000256" key="4">
    <source>
        <dbReference type="SAM" id="MobiDB-lite"/>
    </source>
</evidence>
<dbReference type="InterPro" id="IPR052420">
    <property type="entry name" value="Espin/Espin-like"/>
</dbReference>
<gene>
    <name evidence="5" type="ORF">CDEB00056_LOCUS4569</name>
</gene>
<keyword evidence="1" id="KW-0677">Repeat</keyword>
<protein>
    <submittedName>
        <fullName evidence="5">Uncharacterized protein</fullName>
    </submittedName>
</protein>
<dbReference type="GO" id="GO:0051017">
    <property type="term" value="P:actin filament bundle assembly"/>
    <property type="evidence" value="ECO:0007669"/>
    <property type="project" value="TreeGrafter"/>
</dbReference>
<accession>A0A7S3V6L2</accession>
<dbReference type="InterPro" id="IPR002110">
    <property type="entry name" value="Ankyrin_rpt"/>
</dbReference>
<evidence type="ECO:0000256" key="1">
    <source>
        <dbReference type="ARBA" id="ARBA00022737"/>
    </source>
</evidence>
<keyword evidence="2" id="KW-0040">ANK repeat</keyword>
<dbReference type="SUPFAM" id="SSF48403">
    <property type="entry name" value="Ankyrin repeat"/>
    <property type="match status" value="1"/>
</dbReference>
<dbReference type="Gene3D" id="1.25.40.20">
    <property type="entry name" value="Ankyrin repeat-containing domain"/>
    <property type="match status" value="1"/>
</dbReference>
<feature type="compositionally biased region" description="Basic and acidic residues" evidence="4">
    <location>
        <begin position="200"/>
        <end position="213"/>
    </location>
</feature>
<evidence type="ECO:0000256" key="2">
    <source>
        <dbReference type="ARBA" id="ARBA00023043"/>
    </source>
</evidence>
<evidence type="ECO:0000313" key="5">
    <source>
        <dbReference type="EMBL" id="CAE0459728.1"/>
    </source>
</evidence>
<keyword evidence="3" id="KW-0175">Coiled coil</keyword>
<feature type="coiled-coil region" evidence="3">
    <location>
        <begin position="293"/>
        <end position="405"/>
    </location>
</feature>
<dbReference type="GO" id="GO:0005737">
    <property type="term" value="C:cytoplasm"/>
    <property type="evidence" value="ECO:0007669"/>
    <property type="project" value="TreeGrafter"/>
</dbReference>
<dbReference type="InterPro" id="IPR036770">
    <property type="entry name" value="Ankyrin_rpt-contain_sf"/>
</dbReference>
<evidence type="ECO:0000256" key="3">
    <source>
        <dbReference type="SAM" id="Coils"/>
    </source>
</evidence>
<reference evidence="5" key="1">
    <citation type="submission" date="2021-01" db="EMBL/GenBank/DDBJ databases">
        <authorList>
            <person name="Corre E."/>
            <person name="Pelletier E."/>
            <person name="Niang G."/>
            <person name="Scheremetjew M."/>
            <person name="Finn R."/>
            <person name="Kale V."/>
            <person name="Holt S."/>
            <person name="Cochrane G."/>
            <person name="Meng A."/>
            <person name="Brown T."/>
            <person name="Cohen L."/>
        </authorList>
    </citation>
    <scope>NUCLEOTIDE SEQUENCE</scope>
    <source>
        <strain evidence="5">MM31A-1</strain>
    </source>
</reference>
<name>A0A7S3V6L2_9STRA</name>
<dbReference type="EMBL" id="HBIO01006272">
    <property type="protein sequence ID" value="CAE0459728.1"/>
    <property type="molecule type" value="Transcribed_RNA"/>
</dbReference>